<dbReference type="KEGG" id="psoj:PHYSODRAFT_315160"/>
<feature type="transmembrane region" description="Helical" evidence="1">
    <location>
        <begin position="61"/>
        <end position="80"/>
    </location>
</feature>
<feature type="transmembrane region" description="Helical" evidence="1">
    <location>
        <begin position="86"/>
        <end position="108"/>
    </location>
</feature>
<feature type="transmembrane region" description="Helical" evidence="1">
    <location>
        <begin position="32"/>
        <end position="54"/>
    </location>
</feature>
<sequence length="300" mass="34263">MLVNVKRSFPNSPNWDQAPPPSSFYHGFLRNVVGTVFYALVCFGIQWVSSLYAVSKQTERFLDVTGSFTYALLVLLAYVMNSPVSWRGSLLTAFVWLWCVRLGAFLFLRISECGEDKRFVEIRVNPLRFFSVWNIQGLWVLLTVLPVLLALTHGVNDPQVSPQDVVGSGLWVVGYLMEVVADYQKTQFRRNQENKDKFIQSGLWHYSRHPNYCGEIMMWVGVFLVTAHTLPSFGLQCWAAVSPLFVMLLLFTVSGIPPLEKQAEERWGETKAYQEYKATTSVLLPMPKYNLDDVKRAKIA</sequence>
<keyword evidence="1" id="KW-1133">Transmembrane helix</keyword>
<dbReference type="RefSeq" id="XP_009527260.1">
    <property type="nucleotide sequence ID" value="XM_009528965.1"/>
</dbReference>
<reference evidence="2 3" key="1">
    <citation type="journal article" date="2006" name="Science">
        <title>Phytophthora genome sequences uncover evolutionary origins and mechanisms of pathogenesis.</title>
        <authorList>
            <person name="Tyler B.M."/>
            <person name="Tripathy S."/>
            <person name="Zhang X."/>
            <person name="Dehal P."/>
            <person name="Jiang R.H."/>
            <person name="Aerts A."/>
            <person name="Arredondo F.D."/>
            <person name="Baxter L."/>
            <person name="Bensasson D."/>
            <person name="Beynon J.L."/>
            <person name="Chapman J."/>
            <person name="Damasceno C.M."/>
            <person name="Dorrance A.E."/>
            <person name="Dou D."/>
            <person name="Dickerman A.W."/>
            <person name="Dubchak I.L."/>
            <person name="Garbelotto M."/>
            <person name="Gijzen M."/>
            <person name="Gordon S.G."/>
            <person name="Govers F."/>
            <person name="Grunwald N.J."/>
            <person name="Huang W."/>
            <person name="Ivors K.L."/>
            <person name="Jones R.W."/>
            <person name="Kamoun S."/>
            <person name="Krampis K."/>
            <person name="Lamour K.H."/>
            <person name="Lee M.K."/>
            <person name="McDonald W.H."/>
            <person name="Medina M."/>
            <person name="Meijer H.J."/>
            <person name="Nordberg E.K."/>
            <person name="Maclean D.J."/>
            <person name="Ospina-Giraldo M.D."/>
            <person name="Morris P.F."/>
            <person name="Phuntumart V."/>
            <person name="Putnam N.H."/>
            <person name="Rash S."/>
            <person name="Rose J.K."/>
            <person name="Sakihama Y."/>
            <person name="Salamov A.A."/>
            <person name="Savidor A."/>
            <person name="Scheuring C.F."/>
            <person name="Smith B.M."/>
            <person name="Sobral B.W."/>
            <person name="Terry A."/>
            <person name="Torto-Alalibo T.A."/>
            <person name="Win J."/>
            <person name="Xu Z."/>
            <person name="Zhang H."/>
            <person name="Grigoriev I.V."/>
            <person name="Rokhsar D.S."/>
            <person name="Boore J.L."/>
        </authorList>
    </citation>
    <scope>NUCLEOTIDE SEQUENCE [LARGE SCALE GENOMIC DNA]</scope>
    <source>
        <strain evidence="2 3">P6497</strain>
    </source>
</reference>
<dbReference type="PROSITE" id="PS50244">
    <property type="entry name" value="S5A_REDUCTASE"/>
    <property type="match status" value="1"/>
</dbReference>
<accession>G4ZJC8</accession>
<name>G4ZJC8_PHYSP</name>
<evidence type="ECO:0000313" key="2">
    <source>
        <dbReference type="EMBL" id="EGZ18202.1"/>
    </source>
</evidence>
<dbReference type="Pfam" id="PF06966">
    <property type="entry name" value="DUF1295"/>
    <property type="match status" value="1"/>
</dbReference>
<dbReference type="PANTHER" id="PTHR32251">
    <property type="entry name" value="3-OXO-5-ALPHA-STEROID 4-DEHYDROGENASE"/>
    <property type="match status" value="1"/>
</dbReference>
<dbReference type="GO" id="GO:0016020">
    <property type="term" value="C:membrane"/>
    <property type="evidence" value="ECO:0007669"/>
    <property type="project" value="TreeGrafter"/>
</dbReference>
<dbReference type="InParanoid" id="G4ZJC8"/>
<dbReference type="OMA" id="QDERENW"/>
<evidence type="ECO:0000313" key="3">
    <source>
        <dbReference type="Proteomes" id="UP000002640"/>
    </source>
</evidence>
<keyword evidence="3" id="KW-1185">Reference proteome</keyword>
<feature type="transmembrane region" description="Helical" evidence="1">
    <location>
        <begin position="129"/>
        <end position="153"/>
    </location>
</feature>
<feature type="transmembrane region" description="Helical" evidence="1">
    <location>
        <begin position="240"/>
        <end position="259"/>
    </location>
</feature>
<evidence type="ECO:0000256" key="1">
    <source>
        <dbReference type="SAM" id="Phobius"/>
    </source>
</evidence>
<dbReference type="Gene3D" id="1.20.120.1630">
    <property type="match status" value="1"/>
</dbReference>
<dbReference type="AlphaFoldDB" id="G4ZJC8"/>
<keyword evidence="1" id="KW-0812">Transmembrane</keyword>
<dbReference type="InterPro" id="IPR010721">
    <property type="entry name" value="UstE-like"/>
</dbReference>
<proteinExistence type="predicted"/>
<keyword evidence="1" id="KW-0472">Membrane</keyword>
<organism evidence="2 3">
    <name type="scientific">Phytophthora sojae (strain P6497)</name>
    <name type="common">Soybean stem and root rot agent</name>
    <name type="synonym">Phytophthora megasperma f. sp. glycines</name>
    <dbReference type="NCBI Taxonomy" id="1094619"/>
    <lineage>
        <taxon>Eukaryota</taxon>
        <taxon>Sar</taxon>
        <taxon>Stramenopiles</taxon>
        <taxon>Oomycota</taxon>
        <taxon>Peronosporomycetes</taxon>
        <taxon>Peronosporales</taxon>
        <taxon>Peronosporaceae</taxon>
        <taxon>Phytophthora</taxon>
    </lineage>
</organism>
<dbReference type="GeneID" id="20643814"/>
<gene>
    <name evidence="2" type="ORF">PHYSODRAFT_315160</name>
</gene>
<dbReference type="EMBL" id="JH159154">
    <property type="protein sequence ID" value="EGZ18202.1"/>
    <property type="molecule type" value="Genomic_DNA"/>
</dbReference>
<protein>
    <submittedName>
        <fullName evidence="2">Uncharacterized protein</fullName>
    </submittedName>
</protein>
<dbReference type="PANTHER" id="PTHR32251:SF17">
    <property type="entry name" value="STEROID 5-ALPHA REDUCTASE C-TERMINAL DOMAIN-CONTAINING PROTEIN"/>
    <property type="match status" value="1"/>
</dbReference>
<dbReference type="Proteomes" id="UP000002640">
    <property type="component" value="Unassembled WGS sequence"/>
</dbReference>